<dbReference type="InterPro" id="IPR029063">
    <property type="entry name" value="SAM-dependent_MTases_sf"/>
</dbReference>
<evidence type="ECO:0000313" key="6">
    <source>
        <dbReference type="Proteomes" id="UP000677152"/>
    </source>
</evidence>
<dbReference type="Pfam" id="PF08242">
    <property type="entry name" value="Methyltransf_12"/>
    <property type="match status" value="1"/>
</dbReference>
<dbReference type="GO" id="GO:0032259">
    <property type="term" value="P:methylation"/>
    <property type="evidence" value="ECO:0007669"/>
    <property type="project" value="UniProtKB-KW"/>
</dbReference>
<evidence type="ECO:0000313" key="5">
    <source>
        <dbReference type="EMBL" id="QUF07380.1"/>
    </source>
</evidence>
<dbReference type="EMBL" id="CP073249">
    <property type="protein sequence ID" value="QUF07380.1"/>
    <property type="molecule type" value="Genomic_DNA"/>
</dbReference>
<dbReference type="InterPro" id="IPR013217">
    <property type="entry name" value="Methyltransf_12"/>
</dbReference>
<keyword evidence="3" id="KW-0949">S-adenosyl-L-methionine</keyword>
<dbReference type="AlphaFoldDB" id="A0AA45R736"/>
<protein>
    <submittedName>
        <fullName evidence="5">Methyltransferase</fullName>
    </submittedName>
</protein>
<proteinExistence type="predicted"/>
<evidence type="ECO:0000256" key="1">
    <source>
        <dbReference type="ARBA" id="ARBA00022603"/>
    </source>
</evidence>
<dbReference type="Gene3D" id="3.40.50.150">
    <property type="entry name" value="Vaccinia Virus protein VP39"/>
    <property type="match status" value="1"/>
</dbReference>
<reference evidence="5" key="1">
    <citation type="submission" date="2021-04" db="EMBL/GenBank/DDBJ databases">
        <title>Genomic sequence of Actinosynnema pretiosum subsp. pretiosum ATCC 31280 (C-14919).</title>
        <authorList>
            <person name="Bai L."/>
            <person name="Wang X."/>
            <person name="Xiao Y."/>
        </authorList>
    </citation>
    <scope>NUCLEOTIDE SEQUENCE</scope>
    <source>
        <strain evidence="5">ATCC 31280</strain>
    </source>
</reference>
<dbReference type="CDD" id="cd02440">
    <property type="entry name" value="AdoMet_MTases"/>
    <property type="match status" value="1"/>
</dbReference>
<dbReference type="SUPFAM" id="SSF53335">
    <property type="entry name" value="S-adenosyl-L-methionine-dependent methyltransferases"/>
    <property type="match status" value="1"/>
</dbReference>
<keyword evidence="1 5" id="KW-0489">Methyltransferase</keyword>
<evidence type="ECO:0000256" key="3">
    <source>
        <dbReference type="ARBA" id="ARBA00022691"/>
    </source>
</evidence>
<sequence length="357" mass="37274">MHAARRRAPPTDVQHRLAASRGCPRPAPVCFPGVGFALPRVSSDRCGGLLRSLRLGTVRGVAAHTADGIDWNSRLADLRRADGLQAEAVRLVAARLVDGLPDEPTVVDVGSGAGGMALVLAEALAARGGGTLVLVDAVPELLDAATAAARKAAAYETDSHTTSVRVRPVLGDLSSEQPSSFLPTADLVWASGVVHHLPDQAAVVSALTASLAPGGLLALAEGGLDARFLPWDIGAGSPGLADRLSAARGEWFAHMREKIPGSVRLTKGWGAVLTAAGLRDVSAFSYLVDHPAPTTPQVRDWALAHVRRLAESCGERLHPADRAVLRDLLDSGHPAYLGARDDLFLLSANTVHTGRKS</sequence>
<gene>
    <name evidence="5" type="ORF">KCV87_15940</name>
</gene>
<feature type="domain" description="Methyltransferase type 12" evidence="4">
    <location>
        <begin position="107"/>
        <end position="217"/>
    </location>
</feature>
<dbReference type="GO" id="GO:0008168">
    <property type="term" value="F:methyltransferase activity"/>
    <property type="evidence" value="ECO:0007669"/>
    <property type="project" value="UniProtKB-KW"/>
</dbReference>
<accession>A0AA45R736</accession>
<organism evidence="5 6">
    <name type="scientific">Actinosynnema pretiosum subsp. pretiosum</name>
    <dbReference type="NCBI Taxonomy" id="103721"/>
    <lineage>
        <taxon>Bacteria</taxon>
        <taxon>Bacillati</taxon>
        <taxon>Actinomycetota</taxon>
        <taxon>Actinomycetes</taxon>
        <taxon>Pseudonocardiales</taxon>
        <taxon>Pseudonocardiaceae</taxon>
        <taxon>Actinosynnema</taxon>
    </lineage>
</organism>
<dbReference type="PANTHER" id="PTHR43464">
    <property type="entry name" value="METHYLTRANSFERASE"/>
    <property type="match status" value="1"/>
</dbReference>
<evidence type="ECO:0000256" key="2">
    <source>
        <dbReference type="ARBA" id="ARBA00022679"/>
    </source>
</evidence>
<keyword evidence="2" id="KW-0808">Transferase</keyword>
<name>A0AA45R736_9PSEU</name>
<evidence type="ECO:0000259" key="4">
    <source>
        <dbReference type="Pfam" id="PF08242"/>
    </source>
</evidence>
<dbReference type="Proteomes" id="UP000677152">
    <property type="component" value="Chromosome"/>
</dbReference>
<dbReference type="PANTHER" id="PTHR43464:SF19">
    <property type="entry name" value="UBIQUINONE BIOSYNTHESIS O-METHYLTRANSFERASE, MITOCHONDRIAL"/>
    <property type="match status" value="1"/>
</dbReference>